<protein>
    <recommendedName>
        <fullName evidence="3">Cell division protein FtsA</fullName>
    </recommendedName>
</protein>
<name>D4XUX7_9BACT</name>
<reference evidence="1 2" key="1">
    <citation type="submission" date="2010-03" db="EMBL/GenBank/DDBJ databases">
        <authorList>
            <person name="Glass J.I."/>
            <person name="Benders G.A."/>
            <person name="Durkin A.S."/>
            <person name="Farmerie W.G."/>
            <person name="Hlavinka K."/>
            <person name="Hostetler J."/>
            <person name="Jackson J."/>
            <person name="May M.A."/>
            <person name="Miller R.H."/>
            <person name="Paralanov V."/>
            <person name="Radune D."/>
            <person name="Szczypinski B."/>
            <person name="Brown D.R."/>
        </authorList>
    </citation>
    <scope>NUCLEOTIDE SEQUENCE [LARGE SCALE GENOMIC DNA]</scope>
    <source>
        <strain evidence="1 2">A21JP2</strain>
    </source>
</reference>
<gene>
    <name evidence="1" type="ORF">MALL_0134</name>
</gene>
<dbReference type="STRING" id="747682.MALL_0134"/>
<comment type="caution">
    <text evidence="1">The sequence shown here is derived from an EMBL/GenBank/DDBJ whole genome shotgun (WGS) entry which is preliminary data.</text>
</comment>
<evidence type="ECO:0008006" key="3">
    <source>
        <dbReference type="Google" id="ProtNLM"/>
    </source>
</evidence>
<evidence type="ECO:0000313" key="2">
    <source>
        <dbReference type="Proteomes" id="UP000004757"/>
    </source>
</evidence>
<proteinExistence type="predicted"/>
<dbReference type="Proteomes" id="UP000004757">
    <property type="component" value="Unassembled WGS sequence"/>
</dbReference>
<keyword evidence="2" id="KW-1185">Reference proteome</keyword>
<dbReference type="eggNOG" id="ENOG5031YSI">
    <property type="taxonomic scope" value="Bacteria"/>
</dbReference>
<accession>D4XUX7</accession>
<dbReference type="AlphaFoldDB" id="D4XUX7"/>
<dbReference type="RefSeq" id="WP_005683073.1">
    <property type="nucleotide sequence ID" value="NZ_ADNC01000002.1"/>
</dbReference>
<dbReference type="NCBIfam" id="NF045943">
    <property type="entry name" value="MAG3720_fam"/>
    <property type="match status" value="1"/>
</dbReference>
<organism evidence="1 2">
    <name type="scientific">Mycoplasmopsis alligatoris A21JP2</name>
    <dbReference type="NCBI Taxonomy" id="747682"/>
    <lineage>
        <taxon>Bacteria</taxon>
        <taxon>Bacillati</taxon>
        <taxon>Mycoplasmatota</taxon>
        <taxon>Mycoplasmoidales</taxon>
        <taxon>Metamycoplasmataceae</taxon>
        <taxon>Mycoplasmopsis</taxon>
    </lineage>
</organism>
<sequence>MNRFFLIFRISKQNFKWSFIKYKNANYFLLNEQDSIKVNSVDELNKNLQTIEKFVLSHASPEQIKTTVVFDDDQLQGLSIKTTNVKLAMPNNIAKINVKNELTTKLENSFNLNFSNVLNYNPYLYKVTTIEDDHKEYDQFPLNKPAKSLEVLYSVLHADQASDLDNLKKLFNNYKFGQVSFNIKTLTLTSHLKAYDSYNLVIDLNQDYLAVAICNKGSALKYSKTLVGSRKILNRLSKATNLKANDVLNRIKTLEQNPTYSQNFDIKNLQIIKEELNYFLKDLEKFIYEFVDLKQIKNKIEFNVIAFSGVLARYLSNNFNLSELKHKRIQTLEAHQNLMLFECSDLSTTGALNLANNYSIESMSKIDTLTSHYSINPKKTPMQRLKDFFVINKTNNL</sequence>
<evidence type="ECO:0000313" key="1">
    <source>
        <dbReference type="EMBL" id="EFF41802.1"/>
    </source>
</evidence>
<dbReference type="EMBL" id="ADNC01000002">
    <property type="protein sequence ID" value="EFF41802.1"/>
    <property type="molecule type" value="Genomic_DNA"/>
</dbReference>